<evidence type="ECO:0000259" key="1">
    <source>
        <dbReference type="Pfam" id="PF13577"/>
    </source>
</evidence>
<feature type="domain" description="SnoaL-like" evidence="1">
    <location>
        <begin position="6"/>
        <end position="126"/>
    </location>
</feature>
<protein>
    <recommendedName>
        <fullName evidence="1">SnoaL-like domain-containing protein</fullName>
    </recommendedName>
</protein>
<comment type="caution">
    <text evidence="2">The sequence shown here is derived from an EMBL/GenBank/DDBJ whole genome shotgun (WGS) entry which is preliminary data.</text>
</comment>
<keyword evidence="3" id="KW-1185">Reference proteome</keyword>
<proteinExistence type="predicted"/>
<dbReference type="RefSeq" id="WP_066770692.1">
    <property type="nucleotide sequence ID" value="NZ_BMIP01000009.1"/>
</dbReference>
<evidence type="ECO:0000313" key="3">
    <source>
        <dbReference type="Proteomes" id="UP000612349"/>
    </source>
</evidence>
<sequence>MDIETIGARLALEDLAGRYARAIDRRDMELLRSVYHPDAIDEHGTAYQGGVDGFIAAMPALMGNYEVTQHQIHSKVFAIEGDKADGELYFTAYHRTSESARHLVVHGRYLDNYEKREGAWKIAYRRLVWDAILSQDVLEEDARLLDMLGENGAAADDYSYRCLPLMPRGG</sequence>
<reference evidence="2" key="1">
    <citation type="journal article" date="2014" name="Int. J. Syst. Evol. Microbiol.">
        <title>Complete genome sequence of Corynebacterium casei LMG S-19264T (=DSM 44701T), isolated from a smear-ripened cheese.</title>
        <authorList>
            <consortium name="US DOE Joint Genome Institute (JGI-PGF)"/>
            <person name="Walter F."/>
            <person name="Albersmeier A."/>
            <person name="Kalinowski J."/>
            <person name="Ruckert C."/>
        </authorList>
    </citation>
    <scope>NUCLEOTIDE SEQUENCE</scope>
    <source>
        <strain evidence="2">CGMCC 1.15360</strain>
    </source>
</reference>
<accession>A0A916Z7U4</accession>
<evidence type="ECO:0000313" key="2">
    <source>
        <dbReference type="EMBL" id="GGD80689.1"/>
    </source>
</evidence>
<dbReference type="InterPro" id="IPR037401">
    <property type="entry name" value="SnoaL-like"/>
</dbReference>
<name>A0A916Z7U4_9SPHN</name>
<dbReference type="CDD" id="cd00531">
    <property type="entry name" value="NTF2_like"/>
    <property type="match status" value="1"/>
</dbReference>
<dbReference type="OrthoDB" id="7585039at2"/>
<organism evidence="2 3">
    <name type="scientific">Croceicoccus mobilis</name>
    <dbReference type="NCBI Taxonomy" id="1703339"/>
    <lineage>
        <taxon>Bacteria</taxon>
        <taxon>Pseudomonadati</taxon>
        <taxon>Pseudomonadota</taxon>
        <taxon>Alphaproteobacteria</taxon>
        <taxon>Sphingomonadales</taxon>
        <taxon>Erythrobacteraceae</taxon>
        <taxon>Croceicoccus</taxon>
    </lineage>
</organism>
<dbReference type="Gene3D" id="3.10.450.50">
    <property type="match status" value="1"/>
</dbReference>
<dbReference type="EMBL" id="BMIP01000009">
    <property type="protein sequence ID" value="GGD80689.1"/>
    <property type="molecule type" value="Genomic_DNA"/>
</dbReference>
<gene>
    <name evidence="2" type="ORF">GCM10010990_33220</name>
</gene>
<dbReference type="Proteomes" id="UP000612349">
    <property type="component" value="Unassembled WGS sequence"/>
</dbReference>
<dbReference type="AlphaFoldDB" id="A0A916Z7U4"/>
<dbReference type="InterPro" id="IPR032710">
    <property type="entry name" value="NTF2-like_dom_sf"/>
</dbReference>
<reference evidence="2" key="2">
    <citation type="submission" date="2020-09" db="EMBL/GenBank/DDBJ databases">
        <authorList>
            <person name="Sun Q."/>
            <person name="Zhou Y."/>
        </authorList>
    </citation>
    <scope>NUCLEOTIDE SEQUENCE</scope>
    <source>
        <strain evidence="2">CGMCC 1.15360</strain>
    </source>
</reference>
<dbReference type="Pfam" id="PF13577">
    <property type="entry name" value="SnoaL_4"/>
    <property type="match status" value="1"/>
</dbReference>
<dbReference type="SUPFAM" id="SSF54427">
    <property type="entry name" value="NTF2-like"/>
    <property type="match status" value="1"/>
</dbReference>